<comment type="caution">
    <text evidence="12">The sequence shown here is derived from an EMBL/GenBank/DDBJ whole genome shotgun (WGS) entry which is preliminary data.</text>
</comment>
<sequence length="1145" mass="130450">MSEQSAGLIVAHSHKLEDLTALVVRLTRIAPLKPLESECVLVQSNGIAQWLKLHLAEATGIAAMLDVTLPARFQWQAYRAVLGDNLPRHSPFDKDRLTWRLMRVLPAYLSHPEFAALTNYMRDDIEQRKLYQLCERLADLFDQYQMYRADWLADWAAGGDMQADAENIWQPMLWRALLADVGNEGWNNRAELHHRFVTAARQLSPEQRPPGLPPRIIVFGISSLPQQMIEVLHAVSSCCQVILCVHNPCKHFWMDSIDGRDLFKEIKRKRQQRKPGQAELDITNLHSETHPLLASWGKQGGDYIGMLDQFDATADKAAQFNTLNFDLFDDDFPENPTRLRQLQSDILHLRSTNEAHACWSELAQDDSLQFISCHSPQREVEVLHDQLLHLFATEPDLQPADIIVMVPDVDGYAPHISAVFGRYPRGDERHIPFTIADQGMRHRHPILVALEYILTLNLQRATASEVLDLLQVEALQERFALTAHDVAQLQTWLHEAGVRWALHEQHRQQLGLPAADGRNSWWFGLRRMLLGYAVGRQDGIDSAWQDDEPYPEVGGLAANAAGALQQVVNVLNDAFLMTTQAATPAKWSEQLLTLMDRLFLATDDSDELLLNRLRNQLQAWVDATSAAQFNEPVPLTVVVESWLSRVDEHQLNQRFLAGSVNFATLMPMRAIPFKGVFLLGMNDGEYPRQRKPFDFDLMANDSRPGDRSRREDDRYLFLEALLSARRWLYISWCGRSIKDNTEKPPSVLVSQLREHLQQLGAKVPLQHHYLQPFNPAYFTSSVSGEGFFTYAREWHSLHSESYAAPTASTALDGWLPEGPVNVRKLYHFYLEPARWLMNLRFQCYLPDARVENHDEELFTLDGLTRWQLIDALNTPLLAAAGSAATDDDWQQWLQGYGARLQREGRLSDGAGGEVQQRELQQTGLLLWQAVREECARFPHSLEVESVQFGARLRVHDTFSGLRRNASGQRVRLKLSASRLVEKTGRPRYIKLAETWLEHLLLNSHAATTTQFISVEKTLSFSALDPDFARQQLQQLLDWAERGLCEPLPVHLELVLAGWQKPLTKGSSEFIENGDFSFLNEVAEKLYEEDDRHRNTTALRLRARYMSRFYPDFAALTAVEEQATALAEQLYAPLLESLAGGQPDDE</sequence>
<dbReference type="AlphaFoldDB" id="A0A432XTI8"/>
<organism evidence="12 13">
    <name type="scientific">Pseudidiomarina halophila</name>
    <dbReference type="NCBI Taxonomy" id="1449799"/>
    <lineage>
        <taxon>Bacteria</taxon>
        <taxon>Pseudomonadati</taxon>
        <taxon>Pseudomonadota</taxon>
        <taxon>Gammaproteobacteria</taxon>
        <taxon>Alteromonadales</taxon>
        <taxon>Idiomarinaceae</taxon>
        <taxon>Pseudidiomarina</taxon>
    </lineage>
</organism>
<dbReference type="NCBIfam" id="TIGR01450">
    <property type="entry name" value="recC"/>
    <property type="match status" value="1"/>
</dbReference>
<evidence type="ECO:0000256" key="5">
    <source>
        <dbReference type="ARBA" id="ARBA00022806"/>
    </source>
</evidence>
<name>A0A432XTI8_9GAMM</name>
<dbReference type="InterPro" id="IPR027417">
    <property type="entry name" value="P-loop_NTPase"/>
</dbReference>
<evidence type="ECO:0000256" key="1">
    <source>
        <dbReference type="ARBA" id="ARBA00022722"/>
    </source>
</evidence>
<dbReference type="GO" id="GO:0009338">
    <property type="term" value="C:exodeoxyribonuclease V complex"/>
    <property type="evidence" value="ECO:0007669"/>
    <property type="project" value="InterPro"/>
</dbReference>
<dbReference type="InterPro" id="IPR006697">
    <property type="entry name" value="RecC"/>
</dbReference>
<evidence type="ECO:0000256" key="8">
    <source>
        <dbReference type="ARBA" id="ARBA00023125"/>
    </source>
</evidence>
<gene>
    <name evidence="10 12" type="primary">recC</name>
    <name evidence="12" type="ORF">CWI69_10340</name>
</gene>
<evidence type="ECO:0000256" key="7">
    <source>
        <dbReference type="ARBA" id="ARBA00022840"/>
    </source>
</evidence>
<dbReference type="Gene3D" id="1.10.10.990">
    <property type="match status" value="1"/>
</dbReference>
<evidence type="ECO:0000256" key="3">
    <source>
        <dbReference type="ARBA" id="ARBA00022763"/>
    </source>
</evidence>
<feature type="domain" description="RecC C-terminal" evidence="11">
    <location>
        <begin position="819"/>
        <end position="1056"/>
    </location>
</feature>
<dbReference type="PANTHER" id="PTHR30591">
    <property type="entry name" value="RECBCD ENZYME SUBUNIT RECC"/>
    <property type="match status" value="1"/>
</dbReference>
<dbReference type="Gene3D" id="1.10.10.160">
    <property type="match status" value="1"/>
</dbReference>
<comment type="subunit">
    <text evidence="10">Heterotrimer of RecB, RecC and RecD. All subunits contribute to DNA-binding.</text>
</comment>
<evidence type="ECO:0000259" key="11">
    <source>
        <dbReference type="Pfam" id="PF17946"/>
    </source>
</evidence>
<dbReference type="InterPro" id="IPR013986">
    <property type="entry name" value="DExx_box_DNA_helicase_dom_sf"/>
</dbReference>
<dbReference type="SUPFAM" id="SSF52980">
    <property type="entry name" value="Restriction endonuclease-like"/>
    <property type="match status" value="1"/>
</dbReference>
<comment type="miscellaneous">
    <text evidence="10">In the RecBCD complex, RecB has a slow 3'-5' helicase, an exonuclease activity and loads RecA onto ssDNA, RecD has a fast 5'-3' helicase activity, while RecC stimulates the ATPase and processivity of the RecB helicase and contributes to recognition of the Chi site.</text>
</comment>
<dbReference type="Proteomes" id="UP000287198">
    <property type="component" value="Unassembled WGS sequence"/>
</dbReference>
<dbReference type="GO" id="GO:0003677">
    <property type="term" value="F:DNA binding"/>
    <property type="evidence" value="ECO:0007669"/>
    <property type="project" value="UniProtKB-UniRule"/>
</dbReference>
<keyword evidence="3 10" id="KW-0227">DNA damage</keyword>
<dbReference type="Pfam" id="PF04257">
    <property type="entry name" value="Exonuc_V_gamma"/>
    <property type="match status" value="1"/>
</dbReference>
<dbReference type="InterPro" id="IPR041500">
    <property type="entry name" value="RecC_C"/>
</dbReference>
<keyword evidence="13" id="KW-1185">Reference proteome</keyword>
<dbReference type="RefSeq" id="WP_126764131.1">
    <property type="nucleotide sequence ID" value="NZ_JBHLTZ010000010.1"/>
</dbReference>
<dbReference type="GO" id="GO:0003678">
    <property type="term" value="F:DNA helicase activity"/>
    <property type="evidence" value="ECO:0007669"/>
    <property type="project" value="UniProtKB-UniRule"/>
</dbReference>
<evidence type="ECO:0000256" key="10">
    <source>
        <dbReference type="HAMAP-Rule" id="MF_01486"/>
    </source>
</evidence>
<accession>A0A432XTI8</accession>
<evidence type="ECO:0000256" key="2">
    <source>
        <dbReference type="ARBA" id="ARBA00022741"/>
    </source>
</evidence>
<keyword evidence="2 10" id="KW-0547">Nucleotide-binding</keyword>
<dbReference type="OrthoDB" id="9762834at2"/>
<dbReference type="InterPro" id="IPR011335">
    <property type="entry name" value="Restrct_endonuc-II-like"/>
</dbReference>
<dbReference type="Pfam" id="PF17946">
    <property type="entry name" value="RecC_C"/>
    <property type="match status" value="1"/>
</dbReference>
<dbReference type="SUPFAM" id="SSF52540">
    <property type="entry name" value="P-loop containing nucleoside triphosphate hydrolases"/>
    <property type="match status" value="2"/>
</dbReference>
<dbReference type="GO" id="GO:0005524">
    <property type="term" value="F:ATP binding"/>
    <property type="evidence" value="ECO:0007669"/>
    <property type="project" value="UniProtKB-UniRule"/>
</dbReference>
<keyword evidence="4 10" id="KW-0378">Hydrolase</keyword>
<proteinExistence type="inferred from homology"/>
<comment type="similarity">
    <text evidence="10">Belongs to the RecC family.</text>
</comment>
<evidence type="ECO:0000256" key="9">
    <source>
        <dbReference type="ARBA" id="ARBA00023204"/>
    </source>
</evidence>
<dbReference type="PANTHER" id="PTHR30591:SF1">
    <property type="entry name" value="RECBCD ENZYME SUBUNIT RECC"/>
    <property type="match status" value="1"/>
</dbReference>
<reference evidence="13" key="1">
    <citation type="journal article" date="2018" name="Front. Microbiol.">
        <title>Genome-Based Analysis Reveals the Taxonomy and Diversity of the Family Idiomarinaceae.</title>
        <authorList>
            <person name="Liu Y."/>
            <person name="Lai Q."/>
            <person name="Shao Z."/>
        </authorList>
    </citation>
    <scope>NUCLEOTIDE SEQUENCE [LARGE SCALE GENOMIC DNA]</scope>
    <source>
        <strain evidence="13">BH195</strain>
    </source>
</reference>
<protein>
    <recommendedName>
        <fullName evidence="10">RecBCD enzyme subunit RecC</fullName>
    </recommendedName>
    <alternativeName>
        <fullName evidence="10">Exonuclease V subunit RecC</fullName>
        <shortName evidence="10">ExoV subunit RecC</shortName>
    </alternativeName>
    <alternativeName>
        <fullName evidence="10">Helicase/nuclease RecBCD subunit RecC</fullName>
    </alternativeName>
</protein>
<keyword evidence="6 10" id="KW-0269">Exonuclease</keyword>
<dbReference type="Gene3D" id="3.40.50.300">
    <property type="entry name" value="P-loop containing nucleotide triphosphate hydrolases"/>
    <property type="match status" value="2"/>
</dbReference>
<keyword evidence="5 10" id="KW-0347">Helicase</keyword>
<keyword evidence="9 10" id="KW-0234">DNA repair</keyword>
<evidence type="ECO:0000313" key="13">
    <source>
        <dbReference type="Proteomes" id="UP000287198"/>
    </source>
</evidence>
<dbReference type="GO" id="GO:0008854">
    <property type="term" value="F:exodeoxyribonuclease V activity"/>
    <property type="evidence" value="ECO:0007669"/>
    <property type="project" value="InterPro"/>
</dbReference>
<dbReference type="GO" id="GO:0000724">
    <property type="term" value="P:double-strand break repair via homologous recombination"/>
    <property type="evidence" value="ECO:0007669"/>
    <property type="project" value="UniProtKB-UniRule"/>
</dbReference>
<comment type="function">
    <text evidence="10">A helicase/nuclease that prepares dsDNA breaks (DSB) for recombinational DNA repair. Binds to DSBs and unwinds DNA via a highly rapid and processive ATP-dependent bidirectional helicase activity. Unwinds dsDNA until it encounters a Chi (crossover hotspot instigator) sequence from the 3' direction. Cuts ssDNA a few nucleotides 3' to the Chi site. The properties and activities of the enzyme are changed at Chi. The Chi-altered holoenzyme produces a long 3'-ssDNA overhang and facilitates RecA-binding to the ssDNA for homologous DNA recombination and repair. Holoenzyme degrades any linearized DNA that is unable to undergo homologous recombination. In the holoenzyme this subunit recognizes the wild-type Chi sequence, and when added to isolated RecB increases its ATP-dependent helicase processivity.</text>
</comment>
<keyword evidence="7 10" id="KW-0067">ATP-binding</keyword>
<keyword evidence="1 10" id="KW-0540">Nuclease</keyword>
<keyword evidence="8 10" id="KW-0238">DNA-binding</keyword>
<dbReference type="Gene3D" id="3.40.50.10930">
    <property type="match status" value="1"/>
</dbReference>
<evidence type="ECO:0000256" key="4">
    <source>
        <dbReference type="ARBA" id="ARBA00022801"/>
    </source>
</evidence>
<dbReference type="EMBL" id="PIPW01000003">
    <property type="protein sequence ID" value="RUO52030.1"/>
    <property type="molecule type" value="Genomic_DNA"/>
</dbReference>
<evidence type="ECO:0000313" key="12">
    <source>
        <dbReference type="EMBL" id="RUO52030.1"/>
    </source>
</evidence>
<dbReference type="HAMAP" id="MF_01486">
    <property type="entry name" value="RecC"/>
    <property type="match status" value="1"/>
</dbReference>
<evidence type="ECO:0000256" key="6">
    <source>
        <dbReference type="ARBA" id="ARBA00022839"/>
    </source>
</evidence>
<dbReference type="PIRSF" id="PIRSF000980">
    <property type="entry name" value="RecC"/>
    <property type="match status" value="1"/>
</dbReference>